<protein>
    <submittedName>
        <fullName evidence="9">FUSC family protein</fullName>
    </submittedName>
</protein>
<evidence type="ECO:0000256" key="5">
    <source>
        <dbReference type="ARBA" id="ARBA00023136"/>
    </source>
</evidence>
<dbReference type="PANTHER" id="PTHR30509:SF9">
    <property type="entry name" value="MULTIDRUG RESISTANCE PROTEIN MDTO"/>
    <property type="match status" value="1"/>
</dbReference>
<feature type="transmembrane region" description="Helical" evidence="7">
    <location>
        <begin position="78"/>
        <end position="94"/>
    </location>
</feature>
<evidence type="ECO:0000256" key="7">
    <source>
        <dbReference type="SAM" id="Phobius"/>
    </source>
</evidence>
<feature type="domain" description="Integral membrane bound transporter" evidence="8">
    <location>
        <begin position="378"/>
        <end position="498"/>
    </location>
</feature>
<feature type="transmembrane region" description="Helical" evidence="7">
    <location>
        <begin position="35"/>
        <end position="66"/>
    </location>
</feature>
<name>A0ABV6ENY8_9BRAD</name>
<dbReference type="PANTHER" id="PTHR30509">
    <property type="entry name" value="P-HYDROXYBENZOIC ACID EFFLUX PUMP SUBUNIT-RELATED"/>
    <property type="match status" value="1"/>
</dbReference>
<dbReference type="InterPro" id="IPR049453">
    <property type="entry name" value="Memb_transporter_dom"/>
</dbReference>
<comment type="subcellular location">
    <subcellularLocation>
        <location evidence="1">Cell membrane</location>
        <topology evidence="1">Multi-pass membrane protein</topology>
    </subcellularLocation>
</comment>
<evidence type="ECO:0000256" key="2">
    <source>
        <dbReference type="ARBA" id="ARBA00022475"/>
    </source>
</evidence>
<comment type="caution">
    <text evidence="9">The sequence shown here is derived from an EMBL/GenBank/DDBJ whole genome shotgun (WGS) entry which is preliminary data.</text>
</comment>
<feature type="transmembrane region" description="Helical" evidence="7">
    <location>
        <begin position="372"/>
        <end position="391"/>
    </location>
</feature>
<dbReference type="Pfam" id="PF13515">
    <property type="entry name" value="FUSC_2"/>
    <property type="match status" value="1"/>
</dbReference>
<evidence type="ECO:0000259" key="8">
    <source>
        <dbReference type="Pfam" id="PF13515"/>
    </source>
</evidence>
<sequence length="609" mass="65706">MRTAASRLRWAARRLELRAIGLAPEQFSLAEGARAAIAVAVPLVIAVAAGQSWMGWSVFAAFWTCLCDSPGPDRLRRRLLLSFVVFGTGIAFVGSWSASFAPAAGLIAGPLLVFVVILLSSAVAYGALLGTLLAVVAVVAVGFPRPLDLAAVQAVAFLAGAGWAWLLINAIWRIDPKAPLRQNGDAVLARLTDMTSDLLAIGRGSHRDTHWHSEHAEHRRAVRLALERLHGLLDRYSGEPAGVPEPTRRLLDFAETVFSALIALDQAFIDGLGSAQERAAVTRAYGIALRYIRHDPAKLANLRRSRARLGRLRENLSDPLLAGCVVALDEALTLIAERGRQRGREDIVPPTNRPTWREKLCPGLRQAARQSAGVVAVYAAALAFDLGYPYWATMAVVVVLQGGVRSTWTRTIERILGSLLGGSLALALLHVVDAKILLSGVAILLATAAIALRSVNYTAFVVFLTMLFIIVAEMLQPGTGIVSARMLDNVIGSIAALLSVIVFWPELGPSLQTRIARSHDANRAYHDAVLSNAPIETIHRLRRAAGMASIEAEIALHDLGGLLRWRQRLSTEQATVLMDVRRLAGHAAVAWHQRLAASPQEVAAHGDRY</sequence>
<organism evidence="9 10">
    <name type="scientific">Rhodopseudomonas telluris</name>
    <dbReference type="NCBI Taxonomy" id="644215"/>
    <lineage>
        <taxon>Bacteria</taxon>
        <taxon>Pseudomonadati</taxon>
        <taxon>Pseudomonadota</taxon>
        <taxon>Alphaproteobacteria</taxon>
        <taxon>Hyphomicrobiales</taxon>
        <taxon>Nitrobacteraceae</taxon>
        <taxon>Rhodopseudomonas</taxon>
    </lineage>
</organism>
<keyword evidence="3 7" id="KW-0812">Transmembrane</keyword>
<keyword evidence="2" id="KW-1003">Cell membrane</keyword>
<dbReference type="Proteomes" id="UP001589775">
    <property type="component" value="Unassembled WGS sequence"/>
</dbReference>
<dbReference type="RefSeq" id="WP_378385233.1">
    <property type="nucleotide sequence ID" value="NZ_JBHLWM010000001.1"/>
</dbReference>
<evidence type="ECO:0000313" key="10">
    <source>
        <dbReference type="Proteomes" id="UP001589775"/>
    </source>
</evidence>
<dbReference type="EMBL" id="JBHLWM010000001">
    <property type="protein sequence ID" value="MFC0239945.1"/>
    <property type="molecule type" value="Genomic_DNA"/>
</dbReference>
<feature type="transmembrane region" description="Helical" evidence="7">
    <location>
        <begin position="150"/>
        <end position="172"/>
    </location>
</feature>
<keyword evidence="4 7" id="KW-1133">Transmembrane helix</keyword>
<proteinExistence type="inferred from homology"/>
<keyword evidence="5 7" id="KW-0472">Membrane</keyword>
<accession>A0ABV6ENY8</accession>
<comment type="similarity">
    <text evidence="6">Belongs to the YccS/YhfK family.</text>
</comment>
<evidence type="ECO:0000313" key="9">
    <source>
        <dbReference type="EMBL" id="MFC0239945.1"/>
    </source>
</evidence>
<evidence type="ECO:0000256" key="1">
    <source>
        <dbReference type="ARBA" id="ARBA00004651"/>
    </source>
</evidence>
<feature type="transmembrane region" description="Helical" evidence="7">
    <location>
        <begin position="487"/>
        <end position="504"/>
    </location>
</feature>
<feature type="transmembrane region" description="Helical" evidence="7">
    <location>
        <begin position="458"/>
        <end position="475"/>
    </location>
</feature>
<reference evidence="9 10" key="1">
    <citation type="submission" date="2024-09" db="EMBL/GenBank/DDBJ databases">
        <authorList>
            <person name="Sun Q."/>
            <person name="Mori K."/>
        </authorList>
    </citation>
    <scope>NUCLEOTIDE SEQUENCE [LARGE SCALE GENOMIC DNA]</scope>
    <source>
        <strain evidence="9 10">KCTC 23279</strain>
    </source>
</reference>
<evidence type="ECO:0000256" key="3">
    <source>
        <dbReference type="ARBA" id="ARBA00022692"/>
    </source>
</evidence>
<evidence type="ECO:0000256" key="4">
    <source>
        <dbReference type="ARBA" id="ARBA00022989"/>
    </source>
</evidence>
<keyword evidence="10" id="KW-1185">Reference proteome</keyword>
<gene>
    <name evidence="9" type="ORF">ACFFJ6_05680</name>
</gene>
<evidence type="ECO:0000256" key="6">
    <source>
        <dbReference type="ARBA" id="ARBA00043993"/>
    </source>
</evidence>